<dbReference type="PATRIC" id="fig|1160718.3.peg.6660"/>
<dbReference type="FunFam" id="3.10.310.10:FF:000005">
    <property type="entry name" value="Proline racemase"/>
    <property type="match status" value="1"/>
</dbReference>
<dbReference type="InterPro" id="IPR008794">
    <property type="entry name" value="Pro_racemase_fam"/>
</dbReference>
<gene>
    <name evidence="3" type="ORF">SU9_32933</name>
</gene>
<dbReference type="PIRSF" id="PIRSF029792">
    <property type="entry name" value="Pro_racemase"/>
    <property type="match status" value="1"/>
</dbReference>
<name>J1RVN7_9ACTN</name>
<sequence length="379" mass="40471">MRTRHIFHAVDSHTEGMPTRVITGGVGVIPGATMAERRLHFIEHLDHIRTLLMYEPRGHSAMSGAILQPPTRADADYGVLYIEVSGLLPMCGHGTIGVATVLVETGMVPVSEPLTQVRLDTPAGLVTVDVHVQDRAAKSVTLTNVPAFCAGLDRRVDVPGYGTVTYDLAFGGNFYAFVELDALGLPFDRARKDDLLAAGLAVMDAVNASPDRPVHPEHPEIAGVKHVYLAAPGSDAHHSRHAMAIHPGWFDRSPCGTGTSARMAQLHARGALPLDRDFVNESFIGTRFPGRLVAETEVGGLPAVVPTVTGRAWITGTAQYFLDPDDPFPGGFLLCPPPYPPSPPAIPPTLPMCSCRFRPPVPSPRRTPSSGPVRPSPAG</sequence>
<dbReference type="EMBL" id="AJGV01000214">
    <property type="protein sequence ID" value="EJJ02602.1"/>
    <property type="molecule type" value="Genomic_DNA"/>
</dbReference>
<dbReference type="HOGENOM" id="CLU_036729_0_0_11"/>
<feature type="region of interest" description="Disordered" evidence="2">
    <location>
        <begin position="358"/>
        <end position="379"/>
    </location>
</feature>
<dbReference type="PANTHER" id="PTHR33442">
    <property type="entry name" value="TRANS-3-HYDROXY-L-PROLINE DEHYDRATASE"/>
    <property type="match status" value="1"/>
</dbReference>
<dbReference type="PANTHER" id="PTHR33442:SF5">
    <property type="entry name" value="BIFUNCTIONAL TRANS-3-HYDROXY-L-PROLINE DEHYDRATASE_2-EPIMERASE"/>
    <property type="match status" value="1"/>
</dbReference>
<reference evidence="3" key="1">
    <citation type="journal article" date="2012" name="J. Bacteriol.">
        <title>Genome Sequence of Streptomyces auratus Strain AGR0001, a Phoslactomycin-Producing Actinomycete.</title>
        <authorList>
            <person name="Han X."/>
            <person name="Li M."/>
            <person name="Ding Z."/>
            <person name="Zhao J."/>
            <person name="Ji K."/>
            <person name="Wen M."/>
            <person name="Lu T."/>
        </authorList>
    </citation>
    <scope>NUCLEOTIDE SEQUENCE [LARGE SCALE GENOMIC DNA]</scope>
    <source>
        <strain evidence="3">AGR0001</strain>
    </source>
</reference>
<dbReference type="Pfam" id="PF05544">
    <property type="entry name" value="Pro_racemase"/>
    <property type="match status" value="1"/>
</dbReference>
<comment type="similarity">
    <text evidence="1">Belongs to the proline racemase family.</text>
</comment>
<dbReference type="GO" id="GO:0047580">
    <property type="term" value="F:4-hydroxyproline epimerase activity"/>
    <property type="evidence" value="ECO:0007669"/>
    <property type="project" value="TreeGrafter"/>
</dbReference>
<dbReference type="Gene3D" id="3.10.310.10">
    <property type="entry name" value="Diaminopimelate Epimerase, Chain A, domain 1"/>
    <property type="match status" value="2"/>
</dbReference>
<dbReference type="STRING" id="1160718.SU9_32933"/>
<organism evidence="3">
    <name type="scientific">Streptomyces auratus AGR0001</name>
    <dbReference type="NCBI Taxonomy" id="1160718"/>
    <lineage>
        <taxon>Bacteria</taxon>
        <taxon>Bacillati</taxon>
        <taxon>Actinomycetota</taxon>
        <taxon>Actinomycetes</taxon>
        <taxon>Kitasatosporales</taxon>
        <taxon>Streptomycetaceae</taxon>
        <taxon>Streptomyces</taxon>
    </lineage>
</organism>
<evidence type="ECO:0000313" key="3">
    <source>
        <dbReference type="EMBL" id="EJJ02602.1"/>
    </source>
</evidence>
<accession>J1RVN7</accession>
<evidence type="ECO:0000256" key="2">
    <source>
        <dbReference type="SAM" id="MobiDB-lite"/>
    </source>
</evidence>
<dbReference type="SFLD" id="SFLDS00028">
    <property type="entry name" value="Proline_Racemase"/>
    <property type="match status" value="1"/>
</dbReference>
<dbReference type="SUPFAM" id="SSF54506">
    <property type="entry name" value="Diaminopimelate epimerase-like"/>
    <property type="match status" value="1"/>
</dbReference>
<comment type="caution">
    <text evidence="3">The sequence shown here is derived from an EMBL/GenBank/DDBJ whole genome shotgun (WGS) entry which is preliminary data.</text>
</comment>
<evidence type="ECO:0000256" key="1">
    <source>
        <dbReference type="ARBA" id="ARBA00007529"/>
    </source>
</evidence>
<dbReference type="eggNOG" id="COG3938">
    <property type="taxonomic scope" value="Bacteria"/>
</dbReference>
<dbReference type="AlphaFoldDB" id="J1RVN7"/>
<proteinExistence type="inferred from homology"/>
<protein>
    <submittedName>
        <fullName evidence="3">Proline racemase</fullName>
    </submittedName>
</protein>